<evidence type="ECO:0000256" key="2">
    <source>
        <dbReference type="ARBA" id="ARBA00022723"/>
    </source>
</evidence>
<dbReference type="EMBL" id="VOBQ01000004">
    <property type="protein sequence ID" value="TWO72132.1"/>
    <property type="molecule type" value="Genomic_DNA"/>
</dbReference>
<feature type="domain" description="Zinc finger DksA/TraR C4-type" evidence="8">
    <location>
        <begin position="345"/>
        <end position="379"/>
    </location>
</feature>
<dbReference type="HAMAP" id="MF_00926">
    <property type="entry name" value="DksA"/>
    <property type="match status" value="1"/>
</dbReference>
<feature type="compositionally biased region" description="Low complexity" evidence="7">
    <location>
        <begin position="54"/>
        <end position="63"/>
    </location>
</feature>
<reference evidence="10 11" key="1">
    <citation type="submission" date="2019-07" db="EMBL/GenBank/DDBJ databases">
        <title>Caenimonas sedimenti sp. nov., isolated from activated sludge.</title>
        <authorList>
            <person name="Xu J."/>
        </authorList>
    </citation>
    <scope>NUCLEOTIDE SEQUENCE [LARGE SCALE GENOMIC DNA]</scope>
    <source>
        <strain evidence="10 11">HX-9-20</strain>
    </source>
</reference>
<comment type="caution">
    <text evidence="10">The sequence shown here is derived from an EMBL/GenBank/DDBJ whole genome shotgun (WGS) entry which is preliminary data.</text>
</comment>
<feature type="zinc finger region" description="dksA C4-type" evidence="6">
    <location>
        <begin position="350"/>
        <end position="374"/>
    </location>
</feature>
<evidence type="ECO:0000256" key="5">
    <source>
        <dbReference type="HAMAP-Rule" id="MF_00926"/>
    </source>
</evidence>
<keyword evidence="2 5" id="KW-0479">Metal-binding</keyword>
<dbReference type="OrthoDB" id="9803742at2"/>
<dbReference type="Pfam" id="PF21157">
    <property type="entry name" value="DksA_N"/>
    <property type="match status" value="1"/>
</dbReference>
<evidence type="ECO:0000256" key="3">
    <source>
        <dbReference type="ARBA" id="ARBA00022771"/>
    </source>
</evidence>
<dbReference type="AlphaFoldDB" id="A0A562ZU54"/>
<accession>A0A562ZU54</accession>
<dbReference type="SUPFAM" id="SSF57716">
    <property type="entry name" value="Glucocorticoid receptor-like (DNA-binding domain)"/>
    <property type="match status" value="1"/>
</dbReference>
<evidence type="ECO:0000259" key="8">
    <source>
        <dbReference type="Pfam" id="PF01258"/>
    </source>
</evidence>
<organism evidence="10 11">
    <name type="scientific">Caenimonas sedimenti</name>
    <dbReference type="NCBI Taxonomy" id="2596921"/>
    <lineage>
        <taxon>Bacteria</taxon>
        <taxon>Pseudomonadati</taxon>
        <taxon>Pseudomonadota</taxon>
        <taxon>Betaproteobacteria</taxon>
        <taxon>Burkholderiales</taxon>
        <taxon>Comamonadaceae</taxon>
        <taxon>Caenimonas</taxon>
    </lineage>
</organism>
<dbReference type="GO" id="GO:0010468">
    <property type="term" value="P:regulation of gene expression"/>
    <property type="evidence" value="ECO:0007669"/>
    <property type="project" value="UniProtKB-UniRule"/>
</dbReference>
<comment type="subunit">
    <text evidence="5">Interacts directly with the RNA polymerase.</text>
</comment>
<dbReference type="PANTHER" id="PTHR33823">
    <property type="entry name" value="RNA POLYMERASE-BINDING TRANSCRIPTION FACTOR DKSA-RELATED"/>
    <property type="match status" value="1"/>
</dbReference>
<dbReference type="InterPro" id="IPR037187">
    <property type="entry name" value="DnaK_N"/>
</dbReference>
<comment type="subcellular location">
    <subcellularLocation>
        <location evidence="5">Cytoplasm</location>
    </subcellularLocation>
</comment>
<keyword evidence="4 5" id="KW-0862">Zinc</keyword>
<keyword evidence="11" id="KW-1185">Reference proteome</keyword>
<evidence type="ECO:0000313" key="10">
    <source>
        <dbReference type="EMBL" id="TWO72132.1"/>
    </source>
</evidence>
<protein>
    <recommendedName>
        <fullName evidence="5">RNA polymerase-binding transcription factor DksA</fullName>
    </recommendedName>
</protein>
<dbReference type="InterPro" id="IPR020458">
    <property type="entry name" value="Znf_DskA_TraR_CS"/>
</dbReference>
<dbReference type="GO" id="GO:0008270">
    <property type="term" value="F:zinc ion binding"/>
    <property type="evidence" value="ECO:0007669"/>
    <property type="project" value="UniProtKB-UniRule"/>
</dbReference>
<dbReference type="Pfam" id="PF01258">
    <property type="entry name" value="zf-dskA_traR"/>
    <property type="match status" value="1"/>
</dbReference>
<dbReference type="InterPro" id="IPR000962">
    <property type="entry name" value="Znf_DskA_TraR"/>
</dbReference>
<feature type="compositionally biased region" description="Low complexity" evidence="7">
    <location>
        <begin position="155"/>
        <end position="197"/>
    </location>
</feature>
<evidence type="ECO:0000256" key="7">
    <source>
        <dbReference type="SAM" id="MobiDB-lite"/>
    </source>
</evidence>
<proteinExistence type="inferred from homology"/>
<dbReference type="SUPFAM" id="SSF109635">
    <property type="entry name" value="DnaK suppressor protein DksA, alpha-hairpin domain"/>
    <property type="match status" value="1"/>
</dbReference>
<dbReference type="PROSITE" id="PS01102">
    <property type="entry name" value="ZF_DKSA_1"/>
    <property type="match status" value="1"/>
</dbReference>
<dbReference type="Proteomes" id="UP000318199">
    <property type="component" value="Unassembled WGS sequence"/>
</dbReference>
<comment type="function">
    <text evidence="5">Transcription factor that acts by binding directly to the RNA polymerase (RNAP). Required for negative regulation of rRNA expression and positive regulation of several amino acid biosynthesis promoters.</text>
</comment>
<dbReference type="PANTHER" id="PTHR33823:SF2">
    <property type="entry name" value="RNA POLYMERASE-BINDING TRANSCRIPTION FACTOR DKSA"/>
    <property type="match status" value="1"/>
</dbReference>
<dbReference type="Gene3D" id="1.20.120.910">
    <property type="entry name" value="DksA, coiled-coil domain"/>
    <property type="match status" value="1"/>
</dbReference>
<feature type="region of interest" description="Disordered" evidence="7">
    <location>
        <begin position="9"/>
        <end position="203"/>
    </location>
</feature>
<name>A0A562ZU54_9BURK</name>
<gene>
    <name evidence="5 10" type="primary">dksA</name>
    <name evidence="10" type="ORF">FN976_05300</name>
</gene>
<sequence>MFVSLLQLMGFPLGSDRPDRGREKGAPGRALPDNQGINRVDDGAASPTRGGPAGNMPAAAGADNARRRELKAQPKAAAKAKKPAAKAKPAAKPAAKPVAKKPAAKAAKPVAKAPAKKAAPVKTTKPAAKAAVKAPAPPAARKAAPAPAKTEKPAAKAVPAPVKTTPPAKASDAAVKAAPPAKASSPIAPAAARPVSATTRPGPASAATVAAFGTVKATYTPMANQSVLNPPPVVAVKKDPKLANNWKTKSAEELSDAEVLAMPDTEYMNDKQMSFFRIKLQQLKTEILNSAGETTEHLREDTVIVPDPADRATIEEEHALELRTRDRERKLLKKIEQSIARIDAGDYGYCDETGEPIGVGRLLARPTATLSLEAQQRRELKQKMFGD</sequence>
<evidence type="ECO:0000313" key="11">
    <source>
        <dbReference type="Proteomes" id="UP000318199"/>
    </source>
</evidence>
<dbReference type="NCBIfam" id="TIGR02420">
    <property type="entry name" value="dksA"/>
    <property type="match status" value="1"/>
</dbReference>
<keyword evidence="1 5" id="KW-0963">Cytoplasm</keyword>
<evidence type="ECO:0000259" key="9">
    <source>
        <dbReference type="Pfam" id="PF21157"/>
    </source>
</evidence>
<comment type="caution">
    <text evidence="5">Lacks conserved residue(s) required for the propagation of feature annotation.</text>
</comment>
<feature type="compositionally biased region" description="Low complexity" evidence="7">
    <location>
        <begin position="104"/>
        <end position="148"/>
    </location>
</feature>
<feature type="domain" description="DnaK suppressor protein DksA N-terminal" evidence="9">
    <location>
        <begin position="272"/>
        <end position="342"/>
    </location>
</feature>
<dbReference type="GO" id="GO:0005737">
    <property type="term" value="C:cytoplasm"/>
    <property type="evidence" value="ECO:0007669"/>
    <property type="project" value="UniProtKB-SubCell"/>
</dbReference>
<evidence type="ECO:0000256" key="4">
    <source>
        <dbReference type="ARBA" id="ARBA00022833"/>
    </source>
</evidence>
<dbReference type="InterPro" id="IPR048489">
    <property type="entry name" value="DksA_N"/>
</dbReference>
<comment type="similarity">
    <text evidence="5">Belongs to the DksA family.</text>
</comment>
<dbReference type="PROSITE" id="PS51128">
    <property type="entry name" value="ZF_DKSA_2"/>
    <property type="match status" value="1"/>
</dbReference>
<evidence type="ECO:0000256" key="1">
    <source>
        <dbReference type="ARBA" id="ARBA00022490"/>
    </source>
</evidence>
<dbReference type="InterPro" id="IPR012784">
    <property type="entry name" value="DksA_RNA_pol-bd"/>
</dbReference>
<keyword evidence="3 5" id="KW-0863">Zinc-finger</keyword>
<feature type="compositionally biased region" description="Low complexity" evidence="7">
    <location>
        <begin position="86"/>
        <end position="97"/>
    </location>
</feature>
<feature type="compositionally biased region" description="Basic and acidic residues" evidence="7">
    <location>
        <begin position="16"/>
        <end position="26"/>
    </location>
</feature>
<evidence type="ECO:0000256" key="6">
    <source>
        <dbReference type="PROSITE-ProRule" id="PRU00510"/>
    </source>
</evidence>